<comment type="caution">
    <text evidence="2">The sequence shown here is derived from an EMBL/GenBank/DDBJ whole genome shotgun (WGS) entry which is preliminary data.</text>
</comment>
<organism evidence="2 3">
    <name type="scientific">Couchioplanes caeruleus subsp. caeruleus</name>
    <dbReference type="NCBI Taxonomy" id="56427"/>
    <lineage>
        <taxon>Bacteria</taxon>
        <taxon>Bacillati</taxon>
        <taxon>Actinomycetota</taxon>
        <taxon>Actinomycetes</taxon>
        <taxon>Micromonosporales</taxon>
        <taxon>Micromonosporaceae</taxon>
        <taxon>Couchioplanes</taxon>
    </lineage>
</organism>
<dbReference type="Proteomes" id="UP000182486">
    <property type="component" value="Unassembled WGS sequence"/>
</dbReference>
<gene>
    <name evidence="2" type="ORF">BG844_04145</name>
</gene>
<evidence type="ECO:0000313" key="2">
    <source>
        <dbReference type="EMBL" id="OJF15544.1"/>
    </source>
</evidence>
<feature type="domain" description="Beta-lactamase-related" evidence="1">
    <location>
        <begin position="15"/>
        <end position="346"/>
    </location>
</feature>
<proteinExistence type="predicted"/>
<dbReference type="InterPro" id="IPR001466">
    <property type="entry name" value="Beta-lactam-related"/>
</dbReference>
<dbReference type="InterPro" id="IPR012338">
    <property type="entry name" value="Beta-lactam/transpept-like"/>
</dbReference>
<dbReference type="PANTHER" id="PTHR43319:SF3">
    <property type="entry name" value="BETA-LACTAMASE-RELATED DOMAIN-CONTAINING PROTEIN"/>
    <property type="match status" value="1"/>
</dbReference>
<name>A0A1K0FS74_9ACTN</name>
<keyword evidence="3" id="KW-1185">Reference proteome</keyword>
<dbReference type="PANTHER" id="PTHR43319">
    <property type="entry name" value="BETA-LACTAMASE-RELATED"/>
    <property type="match status" value="1"/>
</dbReference>
<accession>A0A1K0FS74</accession>
<evidence type="ECO:0000259" key="1">
    <source>
        <dbReference type="Pfam" id="PF00144"/>
    </source>
</evidence>
<dbReference type="Gene3D" id="3.40.710.10">
    <property type="entry name" value="DD-peptidase/beta-lactamase superfamily"/>
    <property type="match status" value="1"/>
</dbReference>
<dbReference type="AlphaFoldDB" id="A0A1K0FS74"/>
<dbReference type="EMBL" id="MEIA01000016">
    <property type="protein sequence ID" value="OJF15544.1"/>
    <property type="molecule type" value="Genomic_DNA"/>
</dbReference>
<dbReference type="SUPFAM" id="SSF56601">
    <property type="entry name" value="beta-lactamase/transpeptidase-like"/>
    <property type="match status" value="1"/>
</dbReference>
<dbReference type="InterPro" id="IPR052907">
    <property type="entry name" value="Beta-lactamase/esterase"/>
</dbReference>
<sequence>MWTTGWVAPGYEPVREAFAQHASGGSALCVLRHGTVVVDLREGWRDPGRTRPWDARTLVNAYSVGKPVIAAAVLLLAERGLLDLDDPVARHWPEFRTDTSVRQLLTHTSGLVTFPVPRGPAAWADWDLLCGDLATASPEWPPGTVAAEHALTYGHLLGELVRRITGRAPGPFVAEEIAGPWRLDLAFGLAGADLDRCADLEYDDPDMPERLEPGSVRARALANPEGARDLTVVNGEAWRRAVVPAVNLHTTAEAVARFYAGLLNGGELDGHRLLSRSSVDQMTTAQFTGFDRFIGAETTWGLGVRRESDGTWGMGGLGGNAGWADPARGRAIAYVTRRLGDFDRVTAIDASISSVESLS</sequence>
<dbReference type="Pfam" id="PF00144">
    <property type="entry name" value="Beta-lactamase"/>
    <property type="match status" value="1"/>
</dbReference>
<evidence type="ECO:0000313" key="3">
    <source>
        <dbReference type="Proteomes" id="UP000182486"/>
    </source>
</evidence>
<reference evidence="2 3" key="1">
    <citation type="submission" date="2016-09" db="EMBL/GenBank/DDBJ databases">
        <title>Couchioplanes caeruleus draft genome sequence.</title>
        <authorList>
            <person name="Sheehan J."/>
            <person name="Caffrey P."/>
        </authorList>
    </citation>
    <scope>NUCLEOTIDE SEQUENCE [LARGE SCALE GENOMIC DNA]</scope>
    <source>
        <strain evidence="2 3">DSM 43634</strain>
    </source>
</reference>
<protein>
    <submittedName>
        <fullName evidence="2">Carboxylesterase</fullName>
    </submittedName>
</protein>